<name>A0A1J5QYX9_9ZZZZ</name>
<protein>
    <submittedName>
        <fullName evidence="1">Chaperone modulatory protein CbpM</fullName>
    </submittedName>
</protein>
<sequence length="111" mass="12597">MNINETELIWLDEQHEISLAELIALSGLTEAEVRQLVESGALTPTATDKPNAGTWSFSSHCIVSIRKLSRLKHDFELEQNALGLMLIFLERIRTLEYQLRDLEHAATKSHV</sequence>
<dbReference type="AlphaFoldDB" id="A0A1J5QYX9"/>
<dbReference type="Gene3D" id="1.10.1660.10">
    <property type="match status" value="1"/>
</dbReference>
<evidence type="ECO:0000313" key="1">
    <source>
        <dbReference type="EMBL" id="OIQ85047.1"/>
    </source>
</evidence>
<dbReference type="Pfam" id="PF13591">
    <property type="entry name" value="MerR_2"/>
    <property type="match status" value="1"/>
</dbReference>
<reference evidence="1" key="1">
    <citation type="submission" date="2016-10" db="EMBL/GenBank/DDBJ databases">
        <title>Sequence of Gallionella enrichment culture.</title>
        <authorList>
            <person name="Poehlein A."/>
            <person name="Muehling M."/>
            <person name="Daniel R."/>
        </authorList>
    </citation>
    <scope>NUCLEOTIDE SEQUENCE</scope>
</reference>
<comment type="caution">
    <text evidence="1">The sequence shown here is derived from an EMBL/GenBank/DDBJ whole genome shotgun (WGS) entry which is preliminary data.</text>
</comment>
<accession>A0A1J5QYX9</accession>
<organism evidence="1">
    <name type="scientific">mine drainage metagenome</name>
    <dbReference type="NCBI Taxonomy" id="410659"/>
    <lineage>
        <taxon>unclassified sequences</taxon>
        <taxon>metagenomes</taxon>
        <taxon>ecological metagenomes</taxon>
    </lineage>
</organism>
<dbReference type="EMBL" id="MLJW01000572">
    <property type="protein sequence ID" value="OIQ85047.1"/>
    <property type="molecule type" value="Genomic_DNA"/>
</dbReference>
<proteinExistence type="predicted"/>
<gene>
    <name evidence="1" type="primary">cbpM_5</name>
    <name evidence="1" type="ORF">GALL_331190</name>
</gene>